<name>A0A177TP06_9BASI</name>
<proteinExistence type="predicted"/>
<evidence type="ECO:0000313" key="4">
    <source>
        <dbReference type="Proteomes" id="UP000077521"/>
    </source>
</evidence>
<accession>A0A177TP06</accession>
<keyword evidence="2" id="KW-0812">Transmembrane</keyword>
<feature type="compositionally biased region" description="Low complexity" evidence="1">
    <location>
        <begin position="660"/>
        <end position="670"/>
    </location>
</feature>
<feature type="region of interest" description="Disordered" evidence="1">
    <location>
        <begin position="71"/>
        <end position="101"/>
    </location>
</feature>
<evidence type="ECO:0000256" key="1">
    <source>
        <dbReference type="SAM" id="MobiDB-lite"/>
    </source>
</evidence>
<feature type="transmembrane region" description="Helical" evidence="2">
    <location>
        <begin position="12"/>
        <end position="36"/>
    </location>
</feature>
<feature type="compositionally biased region" description="Basic and acidic residues" evidence="1">
    <location>
        <begin position="186"/>
        <end position="206"/>
    </location>
</feature>
<feature type="compositionally biased region" description="Gly residues" evidence="1">
    <location>
        <begin position="587"/>
        <end position="606"/>
    </location>
</feature>
<feature type="compositionally biased region" description="Basic and acidic residues" evidence="1">
    <location>
        <begin position="726"/>
        <end position="737"/>
    </location>
</feature>
<sequence>MAVGADAGSFNTLWFLVLIPIILVGIGIVLAVWIFISRRRRQRKRQSVLRNVPVIQAEAEAEVEKMERRASVRSKRSVTSHRDTRLRHDPPTLEKNLTRSFSTRSQREVYVRTLKARQHQQQMRAGGGGSSIHTPKQPHPTTFRLGSSQSQSDTGHNRLAVPSHFQRSSTPELEEGRAGFPDAQSDNDHAQRDVDAHVPASDDSHTSSKRYHQYRRQDANELSVIGEADAETSQAGMTPSASQPSATGRMFLSPSSVLAAAALAAEPDTYAGESSSPVGANASPFRDPEPNHRSSSSPRGLRQASSASTTDASNTTYSSHRTTGDDNVSPFGALPSSETSGSTDDQSATYGSKTVAVPMIRPQEEEDETAEQSLDDDGALAVDNASSGGGKTEVSPGLTPKMTHTAGGVAGGSPAHDPNAKTPTMPRTPSPAALAREAQDRVDPIPDPEPLGSNRLGGNYSDTESAGAQTGLGLGSGTGAEGAAAGAGAGVGGVAGRYLAPLLPNFLRPSHNNEGNTSRASLARSDISDATAPLPGRSAPSPHSPTHSSGPNPITSTPTRPRASMTSLRSALAAPTSMMPTRSATGGSTGGGAGSGSGSGSGGGGPVITSPIGVGSGVGGMPGGSAWTYTSRASEWKSASSTSVARGGGMGMVSPVNDPRASSTSLASRASSRDGHSSSGIYGASRPGLQRKTSHGVAGSLYREHFGEEDEELEVEEARVAPGSVADDHSSRVSHMLEEDEEREREREKATRFSASPVPLERKGSSASKSQQARSVAAALMRKTSSRSGRSSRVQTVGPQGGAESRGG</sequence>
<feature type="compositionally biased region" description="Polar residues" evidence="1">
    <location>
        <begin position="336"/>
        <end position="352"/>
    </location>
</feature>
<dbReference type="EMBL" id="LWDF02000211">
    <property type="protein sequence ID" value="KAE8253868.1"/>
    <property type="molecule type" value="Genomic_DNA"/>
</dbReference>
<feature type="region of interest" description="Disordered" evidence="1">
    <location>
        <begin position="114"/>
        <end position="216"/>
    </location>
</feature>
<feature type="compositionally biased region" description="Gly residues" evidence="1">
    <location>
        <begin position="470"/>
        <end position="488"/>
    </location>
</feature>
<feature type="region of interest" description="Disordered" evidence="1">
    <location>
        <begin position="270"/>
        <end position="488"/>
    </location>
</feature>
<feature type="region of interest" description="Disordered" evidence="1">
    <location>
        <begin position="529"/>
        <end position="619"/>
    </location>
</feature>
<keyword evidence="2" id="KW-0472">Membrane</keyword>
<protein>
    <submittedName>
        <fullName evidence="3">Uncharacterized protein</fullName>
    </submittedName>
</protein>
<feature type="compositionally biased region" description="Polar residues" evidence="1">
    <location>
        <begin position="765"/>
        <end position="774"/>
    </location>
</feature>
<reference evidence="3" key="1">
    <citation type="submission" date="2016-04" db="EMBL/GenBank/DDBJ databases">
        <authorList>
            <person name="Nguyen H.D."/>
            <person name="Samba Siva P."/>
            <person name="Cullis J."/>
            <person name="Levesque C.A."/>
            <person name="Hambleton S."/>
        </authorList>
    </citation>
    <scope>NUCLEOTIDE SEQUENCE</scope>
    <source>
        <strain evidence="3">DAOMC 236416</strain>
    </source>
</reference>
<gene>
    <name evidence="3" type="ORF">A4X13_0g3636</name>
</gene>
<evidence type="ECO:0000313" key="3">
    <source>
        <dbReference type="EMBL" id="KAE8253868.1"/>
    </source>
</evidence>
<keyword evidence="2" id="KW-1133">Transmembrane helix</keyword>
<comment type="caution">
    <text evidence="3">The sequence shown here is derived from an EMBL/GenBank/DDBJ whole genome shotgun (WGS) entry which is preliminary data.</text>
</comment>
<reference evidence="3" key="2">
    <citation type="journal article" date="2019" name="IMA Fungus">
        <title>Genome sequencing and comparison of five Tilletia species to identify candidate genes for the detection of regulated species infecting wheat.</title>
        <authorList>
            <person name="Nguyen H.D.T."/>
            <person name="Sultana T."/>
            <person name="Kesanakurti P."/>
            <person name="Hambleton S."/>
        </authorList>
    </citation>
    <scope>NUCLEOTIDE SEQUENCE</scope>
    <source>
        <strain evidence="3">DAOMC 236416</strain>
    </source>
</reference>
<feature type="compositionally biased region" description="Acidic residues" evidence="1">
    <location>
        <begin position="364"/>
        <end position="378"/>
    </location>
</feature>
<evidence type="ECO:0000256" key="2">
    <source>
        <dbReference type="SAM" id="Phobius"/>
    </source>
</evidence>
<feature type="compositionally biased region" description="Polar residues" evidence="1">
    <location>
        <begin position="632"/>
        <end position="644"/>
    </location>
</feature>
<feature type="region of interest" description="Disordered" evidence="1">
    <location>
        <begin position="632"/>
        <end position="808"/>
    </location>
</feature>
<feature type="compositionally biased region" description="Low complexity" evidence="1">
    <location>
        <begin position="304"/>
        <end position="319"/>
    </location>
</feature>
<organism evidence="3 4">
    <name type="scientific">Tilletia indica</name>
    <dbReference type="NCBI Taxonomy" id="43049"/>
    <lineage>
        <taxon>Eukaryota</taxon>
        <taxon>Fungi</taxon>
        <taxon>Dikarya</taxon>
        <taxon>Basidiomycota</taxon>
        <taxon>Ustilaginomycotina</taxon>
        <taxon>Exobasidiomycetes</taxon>
        <taxon>Tilletiales</taxon>
        <taxon>Tilletiaceae</taxon>
        <taxon>Tilletia</taxon>
    </lineage>
</organism>
<feature type="compositionally biased region" description="Basic and acidic residues" evidence="1">
    <location>
        <begin position="80"/>
        <end position="92"/>
    </location>
</feature>
<dbReference type="AlphaFoldDB" id="A0A177TP06"/>
<feature type="region of interest" description="Disordered" evidence="1">
    <location>
        <begin position="230"/>
        <end position="249"/>
    </location>
</feature>
<feature type="compositionally biased region" description="Low complexity" evidence="1">
    <location>
        <begin position="538"/>
        <end position="553"/>
    </location>
</feature>
<feature type="compositionally biased region" description="Gly residues" evidence="1">
    <location>
        <begin position="799"/>
        <end position="808"/>
    </location>
</feature>
<feature type="compositionally biased region" description="Polar residues" evidence="1">
    <location>
        <begin position="231"/>
        <end position="246"/>
    </location>
</feature>
<feature type="compositionally biased region" description="Polar residues" evidence="1">
    <location>
        <begin position="554"/>
        <end position="569"/>
    </location>
</feature>
<dbReference type="Proteomes" id="UP000077521">
    <property type="component" value="Unassembled WGS sequence"/>
</dbReference>
<feature type="compositionally biased region" description="Polar residues" evidence="1">
    <location>
        <begin position="144"/>
        <end position="154"/>
    </location>
</feature>
<keyword evidence="4" id="KW-1185">Reference proteome</keyword>